<comment type="caution">
    <text evidence="2">The sequence shown here is derived from an EMBL/GenBank/DDBJ whole genome shotgun (WGS) entry which is preliminary data.</text>
</comment>
<keyword evidence="3" id="KW-1185">Reference proteome</keyword>
<protein>
    <recommendedName>
        <fullName evidence="1">Protein UNC80 C-terminal domain-containing protein</fullName>
    </recommendedName>
</protein>
<name>A0A3S1AR43_ELYCH</name>
<dbReference type="Proteomes" id="UP000271974">
    <property type="component" value="Unassembled WGS sequence"/>
</dbReference>
<dbReference type="GO" id="GO:0055080">
    <property type="term" value="P:monoatomic cation homeostasis"/>
    <property type="evidence" value="ECO:0007669"/>
    <property type="project" value="TreeGrafter"/>
</dbReference>
<dbReference type="InterPro" id="IPR046460">
    <property type="entry name" value="UNC80_C"/>
</dbReference>
<proteinExistence type="predicted"/>
<evidence type="ECO:0000313" key="2">
    <source>
        <dbReference type="EMBL" id="RUS69726.1"/>
    </source>
</evidence>
<reference evidence="2 3" key="1">
    <citation type="submission" date="2019-01" db="EMBL/GenBank/DDBJ databases">
        <title>A draft genome assembly of the solar-powered sea slug Elysia chlorotica.</title>
        <authorList>
            <person name="Cai H."/>
            <person name="Li Q."/>
            <person name="Fang X."/>
            <person name="Li J."/>
            <person name="Curtis N.E."/>
            <person name="Altenburger A."/>
            <person name="Shibata T."/>
            <person name="Feng M."/>
            <person name="Maeda T."/>
            <person name="Schwartz J.A."/>
            <person name="Shigenobu S."/>
            <person name="Lundholm N."/>
            <person name="Nishiyama T."/>
            <person name="Yang H."/>
            <person name="Hasebe M."/>
            <person name="Li S."/>
            <person name="Pierce S.K."/>
            <person name="Wang J."/>
        </authorList>
    </citation>
    <scope>NUCLEOTIDE SEQUENCE [LARGE SCALE GENOMIC DNA]</scope>
    <source>
        <strain evidence="2">EC2010</strain>
        <tissue evidence="2">Whole organism of an adult</tissue>
    </source>
</reference>
<dbReference type="OrthoDB" id="6110552at2759"/>
<dbReference type="PANTHER" id="PTHR31781:SF1">
    <property type="entry name" value="PROTEIN UNC-80 HOMOLOG"/>
    <property type="match status" value="1"/>
</dbReference>
<accession>A0A3S1AR43</accession>
<dbReference type="AlphaFoldDB" id="A0A3S1AR43"/>
<dbReference type="STRING" id="188477.A0A3S1AR43"/>
<organism evidence="2 3">
    <name type="scientific">Elysia chlorotica</name>
    <name type="common">Eastern emerald elysia</name>
    <name type="synonym">Sea slug</name>
    <dbReference type="NCBI Taxonomy" id="188477"/>
    <lineage>
        <taxon>Eukaryota</taxon>
        <taxon>Metazoa</taxon>
        <taxon>Spiralia</taxon>
        <taxon>Lophotrochozoa</taxon>
        <taxon>Mollusca</taxon>
        <taxon>Gastropoda</taxon>
        <taxon>Heterobranchia</taxon>
        <taxon>Euthyneura</taxon>
        <taxon>Panpulmonata</taxon>
        <taxon>Sacoglossa</taxon>
        <taxon>Placobranchoidea</taxon>
        <taxon>Plakobranchidae</taxon>
        <taxon>Elysia</taxon>
    </lineage>
</organism>
<dbReference type="PANTHER" id="PTHR31781">
    <property type="entry name" value="UNC80"/>
    <property type="match status" value="1"/>
</dbReference>
<evidence type="ECO:0000313" key="3">
    <source>
        <dbReference type="Proteomes" id="UP000271974"/>
    </source>
</evidence>
<feature type="domain" description="Protein UNC80 C-terminal" evidence="1">
    <location>
        <begin position="1"/>
        <end position="418"/>
    </location>
</feature>
<dbReference type="GO" id="GO:0005261">
    <property type="term" value="F:monoatomic cation channel activity"/>
    <property type="evidence" value="ECO:0007669"/>
    <property type="project" value="TreeGrafter"/>
</dbReference>
<dbReference type="GO" id="GO:0030424">
    <property type="term" value="C:axon"/>
    <property type="evidence" value="ECO:0007669"/>
    <property type="project" value="TreeGrafter"/>
</dbReference>
<sequence length="421" mass="47414">MEEGRRKTYGQEPDDLELREEFRKPRDSLLSISAEFYTRCHARLKELRKILADPAFRPPELFDNKAHNRLAEVAHTLLKLAPYDPLTMACTGLQRYMLEILPNTDWSHELIRPGLNLILRRLDRLFTKISKKSSLRRPLDWEAAANILKGVYLTLRKFSFVALLPHLKTLVNILITILLSSTGTGCLLPESLINPGSSHRGEMSGLQTDTSPLFVSSVVKLVAMQMQALGDQYSLEHICGGVSAFCANEKSLNLLINFILPLCIRVGSHCRDTPRMSQTDITFVLTVITNLLGPSISPSMSSQNQNNSTGVAGLVGKSSNYLSIADQQRSSSVSHSWDGKLTRPGMDLHHQTALLGLEIMMVCFDKQLASQWHYVAKAITSMSSKGKMDLPFWKFLDFLVTHRPSLFILLQTFIQFRVRIF</sequence>
<gene>
    <name evidence="2" type="ORF">EGW08_022512</name>
</gene>
<evidence type="ECO:0000259" key="1">
    <source>
        <dbReference type="Pfam" id="PF20262"/>
    </source>
</evidence>
<dbReference type="EMBL" id="RQTK01001591">
    <property type="protein sequence ID" value="RUS69726.1"/>
    <property type="molecule type" value="Genomic_DNA"/>
</dbReference>
<dbReference type="Pfam" id="PF20262">
    <property type="entry name" value="UNC80_C"/>
    <property type="match status" value="1"/>
</dbReference>
<dbReference type="GO" id="GO:0034703">
    <property type="term" value="C:cation channel complex"/>
    <property type="evidence" value="ECO:0007669"/>
    <property type="project" value="TreeGrafter"/>
</dbReference>